<dbReference type="PANTHER" id="PTHR33562:SF31">
    <property type="entry name" value="PROTEIN QUIVER"/>
    <property type="match status" value="1"/>
</dbReference>
<evidence type="ECO:0000256" key="9">
    <source>
        <dbReference type="ARBA" id="ARBA00044499"/>
    </source>
</evidence>
<dbReference type="GO" id="GO:0048511">
    <property type="term" value="P:rhythmic process"/>
    <property type="evidence" value="ECO:0007669"/>
    <property type="project" value="UniProtKB-KW"/>
</dbReference>
<keyword evidence="5" id="KW-0090">Biological rhythms</keyword>
<evidence type="ECO:0000256" key="12">
    <source>
        <dbReference type="ARBA" id="ARBA00045788"/>
    </source>
</evidence>
<dbReference type="VEuPathDB" id="VectorBase:LDEU000511"/>
<reference evidence="15 16" key="1">
    <citation type="journal article" date="2018" name="Gigascience">
        <title>Genomes of trombidid mites reveal novel predicted allergens and laterally-transferred genes associated with secondary metabolism.</title>
        <authorList>
            <person name="Dong X."/>
            <person name="Chaisiri K."/>
            <person name="Xia D."/>
            <person name="Armstrong S.D."/>
            <person name="Fang Y."/>
            <person name="Donnelly M.J."/>
            <person name="Kadowaki T."/>
            <person name="McGarry J.W."/>
            <person name="Darby A.C."/>
            <person name="Makepeace B.L."/>
        </authorList>
    </citation>
    <scope>NUCLEOTIDE SEQUENCE [LARGE SCALE GENOMIC DNA]</scope>
    <source>
        <strain evidence="15">UoL-UT</strain>
    </source>
</reference>
<dbReference type="OrthoDB" id="9991292at2759"/>
<gene>
    <name evidence="15" type="ORF">B4U80_04846</name>
</gene>
<comment type="caution">
    <text evidence="15">The sequence shown here is derived from an EMBL/GenBank/DDBJ whole genome shotgun (WGS) entry which is preliminary data.</text>
</comment>
<evidence type="ECO:0000256" key="11">
    <source>
        <dbReference type="ARBA" id="ARBA00044561"/>
    </source>
</evidence>
<keyword evidence="14" id="KW-0812">Transmembrane</keyword>
<evidence type="ECO:0000256" key="13">
    <source>
        <dbReference type="ARBA" id="ARBA00046769"/>
    </source>
</evidence>
<dbReference type="Pfam" id="PF17064">
    <property type="entry name" value="QVR"/>
    <property type="match status" value="1"/>
</dbReference>
<evidence type="ECO:0000313" key="16">
    <source>
        <dbReference type="Proteomes" id="UP000288716"/>
    </source>
</evidence>
<accession>A0A443SVI1</accession>
<evidence type="ECO:0000256" key="8">
    <source>
        <dbReference type="ARBA" id="ARBA00031037"/>
    </source>
</evidence>
<dbReference type="CDD" id="cd23595">
    <property type="entry name" value="TFP_LU_ECD_Qvr"/>
    <property type="match status" value="1"/>
</dbReference>
<dbReference type="EMBL" id="NCKV01000137">
    <property type="protein sequence ID" value="RWS31535.1"/>
    <property type="molecule type" value="Genomic_DNA"/>
</dbReference>
<sequence length="114" mass="13050">MCYDCESTKNPYCADTFNTSIHAQDHVPSKSCYGCCVKIVMNQNKPDQYIRRTCTKEIAINLFMVDHVCMEESDGQGHMCFCESDYCNRADKPKYTSLLISCSFVALMLNVFKK</sequence>
<comment type="function">
    <text evidence="12">Bifunctional regulator of neuronal activity in the mushroom body, and possibly other regions of the brain, that acts as a signaling molecule required for homeostatic regulation of sleep under normal conditions and after sleep deprivation. Reduces neuronal excitability by enhancing Sh/shaker K(+) channel activity; possibly by stabilizing Sh/shaker to increase protein levels, accelerating its activation kinetics, slowing C-type inactivation and enhancing recovery from inactivation. Specifically affects the A-type K(+) current. Antagonizes nicotinic acetylcholine receptors (nAChRs) to reduce synaptic transmission, possibly by preventing their localization to the cell surface. Required for regulation of neuromuscular excitability and plasticity at neuromuscular junctions.</text>
</comment>
<evidence type="ECO:0000256" key="2">
    <source>
        <dbReference type="ARBA" id="ARBA00010522"/>
    </source>
</evidence>
<dbReference type="GO" id="GO:0030431">
    <property type="term" value="P:sleep"/>
    <property type="evidence" value="ECO:0007669"/>
    <property type="project" value="InterPro"/>
</dbReference>
<evidence type="ECO:0000256" key="6">
    <source>
        <dbReference type="ARBA" id="ARBA00023157"/>
    </source>
</evidence>
<keyword evidence="16" id="KW-1185">Reference proteome</keyword>
<keyword evidence="3" id="KW-1003">Cell membrane</keyword>
<name>A0A443SVI1_9ACAR</name>
<dbReference type="InterPro" id="IPR050975">
    <property type="entry name" value="Sleep_regulator"/>
</dbReference>
<keyword evidence="4" id="KW-0732">Signal</keyword>
<keyword evidence="6" id="KW-1015">Disulfide bond</keyword>
<dbReference type="AlphaFoldDB" id="A0A443SVI1"/>
<dbReference type="Proteomes" id="UP000288716">
    <property type="component" value="Unassembled WGS sequence"/>
</dbReference>
<dbReference type="InterPro" id="IPR031424">
    <property type="entry name" value="QVR-like"/>
</dbReference>
<dbReference type="GO" id="GO:0032222">
    <property type="term" value="P:regulation of synaptic transmission, cholinergic"/>
    <property type="evidence" value="ECO:0007669"/>
    <property type="project" value="InterPro"/>
</dbReference>
<keyword evidence="7" id="KW-0325">Glycoprotein</keyword>
<dbReference type="GO" id="GO:0045121">
    <property type="term" value="C:membrane raft"/>
    <property type="evidence" value="ECO:0007669"/>
    <property type="project" value="UniProtKB-SubCell"/>
</dbReference>
<evidence type="ECO:0000256" key="4">
    <source>
        <dbReference type="ARBA" id="ARBA00022729"/>
    </source>
</evidence>
<keyword evidence="14" id="KW-0472">Membrane</keyword>
<evidence type="ECO:0000256" key="5">
    <source>
        <dbReference type="ARBA" id="ARBA00023108"/>
    </source>
</evidence>
<keyword evidence="14" id="KW-1133">Transmembrane helix</keyword>
<comment type="subcellular location">
    <subcellularLocation>
        <location evidence="1">Cell membrane</location>
        <topology evidence="1">Lipid-anchor</topology>
        <topology evidence="1">GPI-anchor</topology>
        <orientation evidence="1">Extracellular side</orientation>
    </subcellularLocation>
    <subcellularLocation>
        <location evidence="9">Membrane raft</location>
        <topology evidence="9">Lipid-anchor</topology>
        <topology evidence="9">GPI-anchor</topology>
        <orientation evidence="9">Extracellular side</orientation>
    </subcellularLocation>
</comment>
<evidence type="ECO:0000313" key="15">
    <source>
        <dbReference type="EMBL" id="RWS31535.1"/>
    </source>
</evidence>
<protein>
    <recommendedName>
        <fullName evidence="10">UPAR/Ly6 domain-containing protein qvr</fullName>
    </recommendedName>
    <alternativeName>
        <fullName evidence="11">Protein quiver</fullName>
    </alternativeName>
    <alternativeName>
        <fullName evidence="8">Protein sleepless</fullName>
    </alternativeName>
</protein>
<proteinExistence type="inferred from homology"/>
<evidence type="ECO:0000256" key="10">
    <source>
        <dbReference type="ARBA" id="ARBA00044524"/>
    </source>
</evidence>
<dbReference type="GO" id="GO:0005886">
    <property type="term" value="C:plasma membrane"/>
    <property type="evidence" value="ECO:0007669"/>
    <property type="project" value="UniProtKB-SubCell"/>
</dbReference>
<comment type="similarity">
    <text evidence="2">Belongs to the quiver family.</text>
</comment>
<evidence type="ECO:0000256" key="1">
    <source>
        <dbReference type="ARBA" id="ARBA00004471"/>
    </source>
</evidence>
<evidence type="ECO:0000256" key="14">
    <source>
        <dbReference type="SAM" id="Phobius"/>
    </source>
</evidence>
<organism evidence="15 16">
    <name type="scientific">Leptotrombidium deliense</name>
    <dbReference type="NCBI Taxonomy" id="299467"/>
    <lineage>
        <taxon>Eukaryota</taxon>
        <taxon>Metazoa</taxon>
        <taxon>Ecdysozoa</taxon>
        <taxon>Arthropoda</taxon>
        <taxon>Chelicerata</taxon>
        <taxon>Arachnida</taxon>
        <taxon>Acari</taxon>
        <taxon>Acariformes</taxon>
        <taxon>Trombidiformes</taxon>
        <taxon>Prostigmata</taxon>
        <taxon>Anystina</taxon>
        <taxon>Parasitengona</taxon>
        <taxon>Trombiculoidea</taxon>
        <taxon>Trombiculidae</taxon>
        <taxon>Leptotrombidium</taxon>
    </lineage>
</organism>
<comment type="subunit">
    <text evidence="13">Interacts (via loop 2 of the three-fingered Ly-6 domain) with Sh/shaker; this interaction may stabilize both components of the complex and may be required for targeting or retention of Sh/shaker to neural cell projections. Interacts (via loop 2 of the three-fingered Ly-6 domain) with nAChRalpha3 and potentially other nicotinic acetylcholine receptors; this interaction is required for antagonism of nicotinic acetylcholine receptors.</text>
</comment>
<dbReference type="PANTHER" id="PTHR33562">
    <property type="entry name" value="ATILLA, ISOFORM B-RELATED-RELATED"/>
    <property type="match status" value="1"/>
</dbReference>
<evidence type="ECO:0000256" key="7">
    <source>
        <dbReference type="ARBA" id="ARBA00023180"/>
    </source>
</evidence>
<evidence type="ECO:0000256" key="3">
    <source>
        <dbReference type="ARBA" id="ARBA00022475"/>
    </source>
</evidence>
<feature type="transmembrane region" description="Helical" evidence="14">
    <location>
        <begin position="95"/>
        <end position="112"/>
    </location>
</feature>